<proteinExistence type="predicted"/>
<dbReference type="GO" id="GO:0019205">
    <property type="term" value="F:nucleobase-containing compound kinase activity"/>
    <property type="evidence" value="ECO:0007669"/>
    <property type="project" value="InterPro"/>
</dbReference>
<keyword evidence="1" id="KW-0808">Transferase</keyword>
<evidence type="ECO:0000256" key="4">
    <source>
        <dbReference type="ARBA" id="ARBA00022801"/>
    </source>
</evidence>
<dbReference type="RefSeq" id="XP_038786489.1">
    <property type="nucleotide sequence ID" value="XM_038930800.1"/>
</dbReference>
<dbReference type="AlphaFoldDB" id="A0A8H7B2S6"/>
<dbReference type="PANTHER" id="PTHR11113">
    <property type="entry name" value="N-ACETYLGLUCOSAMINE-6-PHOSPHATE DEACETYLASE"/>
    <property type="match status" value="1"/>
</dbReference>
<dbReference type="GO" id="GO:0005524">
    <property type="term" value="F:ATP binding"/>
    <property type="evidence" value="ECO:0007669"/>
    <property type="project" value="InterPro"/>
</dbReference>
<evidence type="ECO:0000256" key="1">
    <source>
        <dbReference type="ARBA" id="ARBA00022679"/>
    </source>
</evidence>
<dbReference type="Proteomes" id="UP000596902">
    <property type="component" value="Unassembled WGS sequence"/>
</dbReference>
<sequence length="648" mass="70303">MSGWFTLFTNCRYILNGELVEDHLVISDETGLILKREGYIGGEAIDLEDSIIAPGFLELHTNGANGFHFTHHEDEKMYAKKVDEIARYYATQGVTGFWATIPTVKSDEFHKILPSLKPRQIASSASLLGAHTEGPYLHPTKKGAHNSSLFSSCATSPSTVYGSSNLQSTVKLVTVAPELPDSAALIKTLTSQGIKVAMGHSSATYEEGLTGLKAGASGLTHTLNAMPAWASRAPGLAGLISLPEAGKISPPWYTVIADGEHLHPNTVSLLHRSNPKRSILITDSIELASLKDGTYPGHSQIPFEQVKSGTRATIAGTDTLIGGCIPLQQSVRNLMNWSGCGIAEAVGTVTENVAAFMGVDGEGGRGILKEGRRADLTVLSEQGEVLQTWVAGHKVWDREEDIQAFEDDGEARVLTIHSKNMNSDKTANLPMYSTASKSSKSSPPLVIYVLGPPCAGKSTLCTTLVNKFNMDHFSIGDELRDLISSDTTGHAARIKNKLSVAELEDFATNVKAGTLAPSNVTPKYVKERIFPDGVVPLNLRILIDGFPRGVDRWETFKDSVKDIWQPDSSTWTLLLCVDRAVARQRFLSRGRAGDVFDKRFNDHEDSIDNIVAAMKQDGVNVVEIHPGPDRDWEDVLSFLHCIPGLHEA</sequence>
<feature type="domain" description="Amidohydrolase-related" evidence="5">
    <location>
        <begin position="246"/>
        <end position="394"/>
    </location>
</feature>
<dbReference type="EMBL" id="JAAABM010000007">
    <property type="protein sequence ID" value="KAF7676248.1"/>
    <property type="molecule type" value="Genomic_DNA"/>
</dbReference>
<organism evidence="6 7">
    <name type="scientific">Alternaria burnsii</name>
    <dbReference type="NCBI Taxonomy" id="1187904"/>
    <lineage>
        <taxon>Eukaryota</taxon>
        <taxon>Fungi</taxon>
        <taxon>Dikarya</taxon>
        <taxon>Ascomycota</taxon>
        <taxon>Pezizomycotina</taxon>
        <taxon>Dothideomycetes</taxon>
        <taxon>Pleosporomycetidae</taxon>
        <taxon>Pleosporales</taxon>
        <taxon>Pleosporineae</taxon>
        <taxon>Pleosporaceae</taxon>
        <taxon>Alternaria</taxon>
        <taxon>Alternaria sect. Alternaria</taxon>
    </lineage>
</organism>
<keyword evidence="2" id="KW-0547">Nucleotide-binding</keyword>
<dbReference type="InterPro" id="IPR000850">
    <property type="entry name" value="Adenylat/UMP-CMP_kin"/>
</dbReference>
<evidence type="ECO:0000313" key="7">
    <source>
        <dbReference type="Proteomes" id="UP000596902"/>
    </source>
</evidence>
<keyword evidence="7" id="KW-1185">Reference proteome</keyword>
<dbReference type="Gene3D" id="3.40.50.300">
    <property type="entry name" value="P-loop containing nucleotide triphosphate hydrolases"/>
    <property type="match status" value="1"/>
</dbReference>
<dbReference type="InterPro" id="IPR006680">
    <property type="entry name" value="Amidohydro-rel"/>
</dbReference>
<name>A0A8H7B2S6_9PLEO</name>
<dbReference type="PRINTS" id="PR00094">
    <property type="entry name" value="ADENYLTKNASE"/>
</dbReference>
<accession>A0A8H7B2S6</accession>
<reference evidence="6" key="1">
    <citation type="submission" date="2020-01" db="EMBL/GenBank/DDBJ databases">
        <authorList>
            <person name="Feng Z.H.Z."/>
        </authorList>
    </citation>
    <scope>NUCLEOTIDE SEQUENCE</scope>
    <source>
        <strain evidence="6">CBS107.38</strain>
    </source>
</reference>
<dbReference type="SUPFAM" id="SSF52540">
    <property type="entry name" value="P-loop containing nucleoside triphosphate hydrolases"/>
    <property type="match status" value="1"/>
</dbReference>
<dbReference type="GeneID" id="62203978"/>
<dbReference type="Pfam" id="PF00406">
    <property type="entry name" value="ADK"/>
    <property type="match status" value="1"/>
</dbReference>
<gene>
    <name evidence="6" type="ORF">GT037_005753</name>
</gene>
<dbReference type="Gene3D" id="3.20.20.140">
    <property type="entry name" value="Metal-dependent hydrolases"/>
    <property type="match status" value="1"/>
</dbReference>
<dbReference type="PANTHER" id="PTHR11113:SF4">
    <property type="entry name" value="N-ACETYLGLUCOSAMINE-6-PHOSPHATE DEACETYLASE"/>
    <property type="match status" value="1"/>
</dbReference>
<dbReference type="InterPro" id="IPR027417">
    <property type="entry name" value="P-loop_NTPase"/>
</dbReference>
<comment type="caution">
    <text evidence="6">The sequence shown here is derived from an EMBL/GenBank/DDBJ whole genome shotgun (WGS) entry which is preliminary data.</text>
</comment>
<dbReference type="SUPFAM" id="SSF51338">
    <property type="entry name" value="Composite domain of metallo-dependent hydrolases"/>
    <property type="match status" value="1"/>
</dbReference>
<dbReference type="GO" id="GO:0006139">
    <property type="term" value="P:nucleobase-containing compound metabolic process"/>
    <property type="evidence" value="ECO:0007669"/>
    <property type="project" value="InterPro"/>
</dbReference>
<dbReference type="SUPFAM" id="SSF51556">
    <property type="entry name" value="Metallo-dependent hydrolases"/>
    <property type="match status" value="1"/>
</dbReference>
<keyword evidence="3" id="KW-0418">Kinase</keyword>
<dbReference type="Gene3D" id="2.30.40.10">
    <property type="entry name" value="Urease, subunit C, domain 1"/>
    <property type="match status" value="1"/>
</dbReference>
<dbReference type="GO" id="GO:0006046">
    <property type="term" value="P:N-acetylglucosamine catabolic process"/>
    <property type="evidence" value="ECO:0007669"/>
    <property type="project" value="TreeGrafter"/>
</dbReference>
<dbReference type="InterPro" id="IPR011059">
    <property type="entry name" value="Metal-dep_hydrolase_composite"/>
</dbReference>
<dbReference type="Pfam" id="PF01979">
    <property type="entry name" value="Amidohydro_1"/>
    <property type="match status" value="1"/>
</dbReference>
<evidence type="ECO:0000256" key="3">
    <source>
        <dbReference type="ARBA" id="ARBA00022777"/>
    </source>
</evidence>
<evidence type="ECO:0000313" key="6">
    <source>
        <dbReference type="EMBL" id="KAF7676248.1"/>
    </source>
</evidence>
<keyword evidence="4" id="KW-0378">Hydrolase</keyword>
<dbReference type="InterPro" id="IPR032466">
    <property type="entry name" value="Metal_Hydrolase"/>
</dbReference>
<evidence type="ECO:0000259" key="5">
    <source>
        <dbReference type="Pfam" id="PF01979"/>
    </source>
</evidence>
<dbReference type="GO" id="GO:0008448">
    <property type="term" value="F:N-acetylglucosamine-6-phosphate deacetylase activity"/>
    <property type="evidence" value="ECO:0007669"/>
    <property type="project" value="TreeGrafter"/>
</dbReference>
<reference evidence="6" key="2">
    <citation type="submission" date="2020-08" db="EMBL/GenBank/DDBJ databases">
        <title>Draft Genome Sequence of Cumin Blight Pathogen Alternaria burnsii.</title>
        <authorList>
            <person name="Feng Z."/>
        </authorList>
    </citation>
    <scope>NUCLEOTIDE SEQUENCE</scope>
    <source>
        <strain evidence="6">CBS107.38</strain>
    </source>
</reference>
<protein>
    <submittedName>
        <fullName evidence="6">Carbohydrate esterase family 9 protein</fullName>
    </submittedName>
</protein>
<evidence type="ECO:0000256" key="2">
    <source>
        <dbReference type="ARBA" id="ARBA00022741"/>
    </source>
</evidence>